<dbReference type="AlphaFoldDB" id="B9SR83"/>
<feature type="region of interest" description="Disordered" evidence="1">
    <location>
        <begin position="1"/>
        <end position="51"/>
    </location>
</feature>
<accession>B9SR83</accession>
<name>B9SR83_RICCO</name>
<keyword evidence="3" id="KW-1185">Reference proteome</keyword>
<protein>
    <submittedName>
        <fullName evidence="2">Uncharacterized protein</fullName>
    </submittedName>
</protein>
<feature type="compositionally biased region" description="Acidic residues" evidence="1">
    <location>
        <begin position="11"/>
        <end position="22"/>
    </location>
</feature>
<reference evidence="3" key="1">
    <citation type="journal article" date="2010" name="Nat. Biotechnol.">
        <title>Draft genome sequence of the oilseed species Ricinus communis.</title>
        <authorList>
            <person name="Chan A.P."/>
            <person name="Crabtree J."/>
            <person name="Zhao Q."/>
            <person name="Lorenzi H."/>
            <person name="Orvis J."/>
            <person name="Puiu D."/>
            <person name="Melake-Berhan A."/>
            <person name="Jones K.M."/>
            <person name="Redman J."/>
            <person name="Chen G."/>
            <person name="Cahoon E.B."/>
            <person name="Gedil M."/>
            <person name="Stanke M."/>
            <person name="Haas B.J."/>
            <person name="Wortman J.R."/>
            <person name="Fraser-Liggett C.M."/>
            <person name="Ravel J."/>
            <person name="Rabinowicz P.D."/>
        </authorList>
    </citation>
    <scope>NUCLEOTIDE SEQUENCE [LARGE SCALE GENOMIC DNA]</scope>
    <source>
        <strain evidence="3">cv. Hale</strain>
    </source>
</reference>
<evidence type="ECO:0000313" key="2">
    <source>
        <dbReference type="EMBL" id="EEF33871.1"/>
    </source>
</evidence>
<proteinExistence type="predicted"/>
<sequence length="80" mass="8684">MSWPSLYSLDGSDDEGNEDVDFEPPGKAGASSIQETTSRLPENSPPLHFHLGSGQVSRVGMVIGKCYQSRTTINLSLSYH</sequence>
<dbReference type="InParanoid" id="B9SR83"/>
<feature type="compositionally biased region" description="Polar residues" evidence="1">
    <location>
        <begin position="31"/>
        <end position="41"/>
    </location>
</feature>
<evidence type="ECO:0000313" key="3">
    <source>
        <dbReference type="Proteomes" id="UP000008311"/>
    </source>
</evidence>
<organism evidence="2 3">
    <name type="scientific">Ricinus communis</name>
    <name type="common">Castor bean</name>
    <dbReference type="NCBI Taxonomy" id="3988"/>
    <lineage>
        <taxon>Eukaryota</taxon>
        <taxon>Viridiplantae</taxon>
        <taxon>Streptophyta</taxon>
        <taxon>Embryophyta</taxon>
        <taxon>Tracheophyta</taxon>
        <taxon>Spermatophyta</taxon>
        <taxon>Magnoliopsida</taxon>
        <taxon>eudicotyledons</taxon>
        <taxon>Gunneridae</taxon>
        <taxon>Pentapetalae</taxon>
        <taxon>rosids</taxon>
        <taxon>fabids</taxon>
        <taxon>Malpighiales</taxon>
        <taxon>Euphorbiaceae</taxon>
        <taxon>Acalyphoideae</taxon>
        <taxon>Acalypheae</taxon>
        <taxon>Ricinus</taxon>
    </lineage>
</organism>
<dbReference type="EMBL" id="EQ974095">
    <property type="protein sequence ID" value="EEF33871.1"/>
    <property type="molecule type" value="Genomic_DNA"/>
</dbReference>
<gene>
    <name evidence="2" type="ORF">RCOM_0111850</name>
</gene>
<dbReference type="Proteomes" id="UP000008311">
    <property type="component" value="Unassembled WGS sequence"/>
</dbReference>
<evidence type="ECO:0000256" key="1">
    <source>
        <dbReference type="SAM" id="MobiDB-lite"/>
    </source>
</evidence>